<protein>
    <submittedName>
        <fullName evidence="1">Uncharacterized protein</fullName>
    </submittedName>
</protein>
<sequence>MTLGLQVLDEVVDGMSINFAGHNVRLSLTYLDLERGEASPSAAKAQAMLKKALQPVPSASPAT</sequence>
<evidence type="ECO:0000313" key="2">
    <source>
        <dbReference type="Proteomes" id="UP000054498"/>
    </source>
</evidence>
<accession>A0A0D2MSN7</accession>
<dbReference type="Proteomes" id="UP000054498">
    <property type="component" value="Unassembled WGS sequence"/>
</dbReference>
<dbReference type="OrthoDB" id="566473at2759"/>
<organism evidence="1 2">
    <name type="scientific">Monoraphidium neglectum</name>
    <dbReference type="NCBI Taxonomy" id="145388"/>
    <lineage>
        <taxon>Eukaryota</taxon>
        <taxon>Viridiplantae</taxon>
        <taxon>Chlorophyta</taxon>
        <taxon>core chlorophytes</taxon>
        <taxon>Chlorophyceae</taxon>
        <taxon>CS clade</taxon>
        <taxon>Sphaeropleales</taxon>
        <taxon>Selenastraceae</taxon>
        <taxon>Monoraphidium</taxon>
    </lineage>
</organism>
<evidence type="ECO:0000313" key="1">
    <source>
        <dbReference type="EMBL" id="KIZ05545.1"/>
    </source>
</evidence>
<name>A0A0D2MSN7_9CHLO</name>
<dbReference type="AlphaFoldDB" id="A0A0D2MSN7"/>
<reference evidence="1 2" key="1">
    <citation type="journal article" date="2013" name="BMC Genomics">
        <title>Reconstruction of the lipid metabolism for the microalga Monoraphidium neglectum from its genome sequence reveals characteristics suitable for biofuel production.</title>
        <authorList>
            <person name="Bogen C."/>
            <person name="Al-Dilaimi A."/>
            <person name="Albersmeier A."/>
            <person name="Wichmann J."/>
            <person name="Grundmann M."/>
            <person name="Rupp O."/>
            <person name="Lauersen K.J."/>
            <person name="Blifernez-Klassen O."/>
            <person name="Kalinowski J."/>
            <person name="Goesmann A."/>
            <person name="Mussgnug J.H."/>
            <person name="Kruse O."/>
        </authorList>
    </citation>
    <scope>NUCLEOTIDE SEQUENCE [LARGE SCALE GENOMIC DNA]</scope>
    <source>
        <strain evidence="1 2">SAG 48.87</strain>
    </source>
</reference>
<dbReference type="EMBL" id="KK100492">
    <property type="protein sequence ID" value="KIZ05545.1"/>
    <property type="molecule type" value="Genomic_DNA"/>
</dbReference>
<dbReference type="GeneID" id="25735292"/>
<proteinExistence type="predicted"/>
<keyword evidence="2" id="KW-1185">Reference proteome</keyword>
<dbReference type="RefSeq" id="XP_013904564.1">
    <property type="nucleotide sequence ID" value="XM_014049110.1"/>
</dbReference>
<dbReference type="KEGG" id="mng:MNEG_2414"/>
<gene>
    <name evidence="1" type="ORF">MNEG_2414</name>
</gene>